<dbReference type="SUPFAM" id="SSF117281">
    <property type="entry name" value="Kelch motif"/>
    <property type="match status" value="1"/>
</dbReference>
<organism evidence="1 2">
    <name type="scientific">Gossypium raimondii</name>
    <name type="common">Peruvian cotton</name>
    <name type="synonym">Gossypium klotzschianum subsp. raimondii</name>
    <dbReference type="NCBI Taxonomy" id="29730"/>
    <lineage>
        <taxon>Eukaryota</taxon>
        <taxon>Viridiplantae</taxon>
        <taxon>Streptophyta</taxon>
        <taxon>Embryophyta</taxon>
        <taxon>Tracheophyta</taxon>
        <taxon>Spermatophyta</taxon>
        <taxon>Magnoliopsida</taxon>
        <taxon>eudicotyledons</taxon>
        <taxon>Gunneridae</taxon>
        <taxon>Pentapetalae</taxon>
        <taxon>rosids</taxon>
        <taxon>malvids</taxon>
        <taxon>Malvales</taxon>
        <taxon>Malvaceae</taxon>
        <taxon>Malvoideae</taxon>
        <taxon>Gossypium</taxon>
    </lineage>
</organism>
<dbReference type="InterPro" id="IPR050354">
    <property type="entry name" value="F-box/kelch-repeat_ARATH"/>
</dbReference>
<evidence type="ECO:0000313" key="1">
    <source>
        <dbReference type="EMBL" id="KJB64298.1"/>
    </source>
</evidence>
<evidence type="ECO:0008006" key="3">
    <source>
        <dbReference type="Google" id="ProtNLM"/>
    </source>
</evidence>
<keyword evidence="2" id="KW-1185">Reference proteome</keyword>
<name>A0A0D2SME1_GOSRA</name>
<feature type="non-terminal residue" evidence="1">
    <location>
        <position position="331"/>
    </location>
</feature>
<dbReference type="EMBL" id="CM001749">
    <property type="protein sequence ID" value="KJB64298.1"/>
    <property type="molecule type" value="Genomic_DNA"/>
</dbReference>
<sequence length="331" mass="37563">MRGDTSDSSSYFDGREPDELIRALVQNWPGTDGKMTVGLHFLDLESNKVFIKAMPPDAPFCSTAVACGDHVYVIGGIRQNDATLFDYDGVNDVFQLDLKDLERGWRKTTSMLFPRFLPRVVAAEGKIFVFEYMGSESFGEVYDISGDIWEPLSPPPEDIDLCVPVLDSSRSRILVHCNANDTLYAYYYDPTIVDDVLYTAIYNYSDKFRSLEAYNLLDKKHLPVKWSSEFSVDPHGTLYRLGNGKCIFVWFNHLDKSFEYIRFNIWCNEQGGIHAAAEHQSAISVPYPKDISDINDVYLVTTLEPIPREAFTLQQPSTVSVPPLDNLSQFQ</sequence>
<dbReference type="Gene3D" id="2.120.10.80">
    <property type="entry name" value="Kelch-type beta propeller"/>
    <property type="match status" value="1"/>
</dbReference>
<dbReference type="PANTHER" id="PTHR24414">
    <property type="entry name" value="F-BOX/KELCH-REPEAT PROTEIN SKIP4"/>
    <property type="match status" value="1"/>
</dbReference>
<gene>
    <name evidence="1" type="ORF">B456_010G041700</name>
</gene>
<dbReference type="PANTHER" id="PTHR24414:SF199">
    <property type="entry name" value="F-BOX_KELCH-REPEAT PROTEIN SKIP6-LIKE"/>
    <property type="match status" value="1"/>
</dbReference>
<accession>A0A0D2SME1</accession>
<dbReference type="InterPro" id="IPR015915">
    <property type="entry name" value="Kelch-typ_b-propeller"/>
</dbReference>
<proteinExistence type="predicted"/>
<dbReference type="Gramene" id="KJB64298">
    <property type="protein sequence ID" value="KJB64298"/>
    <property type="gene ID" value="B456_010G041700"/>
</dbReference>
<dbReference type="AlphaFoldDB" id="A0A0D2SME1"/>
<protein>
    <recommendedName>
        <fullName evidence="3">F-box associated domain-containing protein</fullName>
    </recommendedName>
</protein>
<reference evidence="1 2" key="1">
    <citation type="journal article" date="2012" name="Nature">
        <title>Repeated polyploidization of Gossypium genomes and the evolution of spinnable cotton fibres.</title>
        <authorList>
            <person name="Paterson A.H."/>
            <person name="Wendel J.F."/>
            <person name="Gundlach H."/>
            <person name="Guo H."/>
            <person name="Jenkins J."/>
            <person name="Jin D."/>
            <person name="Llewellyn D."/>
            <person name="Showmaker K.C."/>
            <person name="Shu S."/>
            <person name="Udall J."/>
            <person name="Yoo M.J."/>
            <person name="Byers R."/>
            <person name="Chen W."/>
            <person name="Doron-Faigenboim A."/>
            <person name="Duke M.V."/>
            <person name="Gong L."/>
            <person name="Grimwood J."/>
            <person name="Grover C."/>
            <person name="Grupp K."/>
            <person name="Hu G."/>
            <person name="Lee T.H."/>
            <person name="Li J."/>
            <person name="Lin L."/>
            <person name="Liu T."/>
            <person name="Marler B.S."/>
            <person name="Page J.T."/>
            <person name="Roberts A.W."/>
            <person name="Romanel E."/>
            <person name="Sanders W.S."/>
            <person name="Szadkowski E."/>
            <person name="Tan X."/>
            <person name="Tang H."/>
            <person name="Xu C."/>
            <person name="Wang J."/>
            <person name="Wang Z."/>
            <person name="Zhang D."/>
            <person name="Zhang L."/>
            <person name="Ashrafi H."/>
            <person name="Bedon F."/>
            <person name="Bowers J.E."/>
            <person name="Brubaker C.L."/>
            <person name="Chee P.W."/>
            <person name="Das S."/>
            <person name="Gingle A.R."/>
            <person name="Haigler C.H."/>
            <person name="Harker D."/>
            <person name="Hoffmann L.V."/>
            <person name="Hovav R."/>
            <person name="Jones D.C."/>
            <person name="Lemke C."/>
            <person name="Mansoor S."/>
            <person name="ur Rahman M."/>
            <person name="Rainville L.N."/>
            <person name="Rambani A."/>
            <person name="Reddy U.K."/>
            <person name="Rong J.K."/>
            <person name="Saranga Y."/>
            <person name="Scheffler B.E."/>
            <person name="Scheffler J.A."/>
            <person name="Stelly D.M."/>
            <person name="Triplett B.A."/>
            <person name="Van Deynze A."/>
            <person name="Vaslin M.F."/>
            <person name="Waghmare V.N."/>
            <person name="Walford S.A."/>
            <person name="Wright R.J."/>
            <person name="Zaki E.A."/>
            <person name="Zhang T."/>
            <person name="Dennis E.S."/>
            <person name="Mayer K.F."/>
            <person name="Peterson D.G."/>
            <person name="Rokhsar D.S."/>
            <person name="Wang X."/>
            <person name="Schmutz J."/>
        </authorList>
    </citation>
    <scope>NUCLEOTIDE SEQUENCE [LARGE SCALE GENOMIC DNA]</scope>
</reference>
<evidence type="ECO:0000313" key="2">
    <source>
        <dbReference type="Proteomes" id="UP000032304"/>
    </source>
</evidence>
<dbReference type="Proteomes" id="UP000032304">
    <property type="component" value="Chromosome 10"/>
</dbReference>